<dbReference type="AlphaFoldDB" id="A0A0H2MJ07"/>
<keyword evidence="1" id="KW-0808">Transferase</keyword>
<evidence type="ECO:0000313" key="5">
    <source>
        <dbReference type="Proteomes" id="UP000035444"/>
    </source>
</evidence>
<proteinExistence type="predicted"/>
<dbReference type="Pfam" id="PF00294">
    <property type="entry name" value="PfkB"/>
    <property type="match status" value="1"/>
</dbReference>
<dbReference type="PANTHER" id="PTHR10584:SF166">
    <property type="entry name" value="RIBOKINASE"/>
    <property type="match status" value="1"/>
</dbReference>
<evidence type="ECO:0000256" key="2">
    <source>
        <dbReference type="ARBA" id="ARBA00022777"/>
    </source>
</evidence>
<dbReference type="PANTHER" id="PTHR10584">
    <property type="entry name" value="SUGAR KINASE"/>
    <property type="match status" value="1"/>
</dbReference>
<dbReference type="SUPFAM" id="SSF53613">
    <property type="entry name" value="Ribokinase-like"/>
    <property type="match status" value="1"/>
</dbReference>
<name>A0A0H2MJ07_9PROT</name>
<dbReference type="STRING" id="1489064.WH96_03240"/>
<dbReference type="CDD" id="cd01941">
    <property type="entry name" value="YeiC_kinase_like"/>
    <property type="match status" value="1"/>
</dbReference>
<dbReference type="InterPro" id="IPR029056">
    <property type="entry name" value="Ribokinase-like"/>
</dbReference>
<accession>A0A0H2MJ07</accession>
<dbReference type="Gene3D" id="3.40.1190.20">
    <property type="match status" value="1"/>
</dbReference>
<sequence length="301" mass="31555">MLCIGAAHWDVRSECHTAIRQGTSNPVTVSRYPGGVAHNVAMNLNRLGVEAGLLSYWGQDVAGDALEQQFIAQGLDVLALPRSKTFSTATYTAVLQPGGELAFGLADMEIYDHVSPEMFAGLKDRMASYPILFIDTNMPVSALEALSSQCGPDQFLAADAVSVAKATKLNSILQHLDILFCNVDEASELVGLTIVSEEDIVKAGSVLARKGAKAVVISAGMKGAYIFEGEDFKHVPAIEVEITDVTGAGDSLIAGTLSGIAEGYKPDVALKRGINAASITVKDQGATSANLRDLSLGVIGS</sequence>
<dbReference type="GO" id="GO:0016301">
    <property type="term" value="F:kinase activity"/>
    <property type="evidence" value="ECO:0007669"/>
    <property type="project" value="UniProtKB-KW"/>
</dbReference>
<dbReference type="Proteomes" id="UP000035444">
    <property type="component" value="Unassembled WGS sequence"/>
</dbReference>
<dbReference type="InterPro" id="IPR011611">
    <property type="entry name" value="PfkB_dom"/>
</dbReference>
<evidence type="ECO:0000256" key="1">
    <source>
        <dbReference type="ARBA" id="ARBA00022679"/>
    </source>
</evidence>
<evidence type="ECO:0000259" key="3">
    <source>
        <dbReference type="Pfam" id="PF00294"/>
    </source>
</evidence>
<feature type="domain" description="Carbohydrate kinase PfkB" evidence="3">
    <location>
        <begin position="3"/>
        <end position="289"/>
    </location>
</feature>
<keyword evidence="2" id="KW-0418">Kinase</keyword>
<reference evidence="4 5" key="1">
    <citation type="submission" date="2015-03" db="EMBL/GenBank/DDBJ databases">
        <title>Genome Sequence of Kiloniella spongiae MEBiC09566, isolated from a marine sponge.</title>
        <authorList>
            <person name="Shao Z."/>
            <person name="Wang L."/>
            <person name="Li X."/>
        </authorList>
    </citation>
    <scope>NUCLEOTIDE SEQUENCE [LARGE SCALE GENOMIC DNA]</scope>
    <source>
        <strain evidence="4 5">MEBiC09566</strain>
    </source>
</reference>
<gene>
    <name evidence="4" type="ORF">WH96_03240</name>
</gene>
<dbReference type="EMBL" id="LAQL01000002">
    <property type="protein sequence ID" value="KLN62514.1"/>
    <property type="molecule type" value="Genomic_DNA"/>
</dbReference>
<comment type="caution">
    <text evidence="4">The sequence shown here is derived from an EMBL/GenBank/DDBJ whole genome shotgun (WGS) entry which is preliminary data.</text>
</comment>
<dbReference type="PROSITE" id="PS00583">
    <property type="entry name" value="PFKB_KINASES_1"/>
    <property type="match status" value="1"/>
</dbReference>
<organism evidence="4 5">
    <name type="scientific">Kiloniella spongiae</name>
    <dbReference type="NCBI Taxonomy" id="1489064"/>
    <lineage>
        <taxon>Bacteria</taxon>
        <taxon>Pseudomonadati</taxon>
        <taxon>Pseudomonadota</taxon>
        <taxon>Alphaproteobacteria</taxon>
        <taxon>Rhodospirillales</taxon>
        <taxon>Kiloniellaceae</taxon>
        <taxon>Kiloniella</taxon>
    </lineage>
</organism>
<evidence type="ECO:0000313" key="4">
    <source>
        <dbReference type="EMBL" id="KLN62514.1"/>
    </source>
</evidence>
<keyword evidence="5" id="KW-1185">Reference proteome</keyword>
<protein>
    <recommendedName>
        <fullName evidence="3">Carbohydrate kinase PfkB domain-containing protein</fullName>
    </recommendedName>
</protein>
<dbReference type="InterPro" id="IPR002173">
    <property type="entry name" value="Carboh/pur_kinase_PfkB_CS"/>
</dbReference>